<protein>
    <recommendedName>
        <fullName evidence="3">Tyr recombinase domain-containing protein</fullName>
    </recommendedName>
</protein>
<dbReference type="Gene3D" id="1.10.443.10">
    <property type="entry name" value="Intergrase catalytic core"/>
    <property type="match status" value="1"/>
</dbReference>
<evidence type="ECO:0000259" key="3">
    <source>
        <dbReference type="PROSITE" id="PS51898"/>
    </source>
</evidence>
<dbReference type="InterPro" id="IPR050090">
    <property type="entry name" value="Tyrosine_recombinase_XerCD"/>
</dbReference>
<dbReference type="GO" id="GO:0003677">
    <property type="term" value="F:DNA binding"/>
    <property type="evidence" value="ECO:0007669"/>
    <property type="project" value="InterPro"/>
</dbReference>
<dbReference type="OrthoDB" id="9057547at2"/>
<dbReference type="SUPFAM" id="SSF56349">
    <property type="entry name" value="DNA breaking-rejoining enzymes"/>
    <property type="match status" value="1"/>
</dbReference>
<evidence type="ECO:0000256" key="2">
    <source>
        <dbReference type="ARBA" id="ARBA00023172"/>
    </source>
</evidence>
<evidence type="ECO:0000313" key="5">
    <source>
        <dbReference type="Proteomes" id="UP000092671"/>
    </source>
</evidence>
<dbReference type="PROSITE" id="PS51898">
    <property type="entry name" value="TYR_RECOMBINASE"/>
    <property type="match status" value="1"/>
</dbReference>
<dbReference type="GO" id="GO:0015074">
    <property type="term" value="P:DNA integration"/>
    <property type="evidence" value="ECO:0007669"/>
    <property type="project" value="UniProtKB-KW"/>
</dbReference>
<evidence type="ECO:0000256" key="1">
    <source>
        <dbReference type="ARBA" id="ARBA00022908"/>
    </source>
</evidence>
<organism evidence="4 5">
    <name type="scientific">Moraxella nonliquefaciens</name>
    <dbReference type="NCBI Taxonomy" id="478"/>
    <lineage>
        <taxon>Bacteria</taxon>
        <taxon>Pseudomonadati</taxon>
        <taxon>Pseudomonadota</taxon>
        <taxon>Gammaproteobacteria</taxon>
        <taxon>Moraxellales</taxon>
        <taxon>Moraxellaceae</taxon>
        <taxon>Moraxella</taxon>
    </lineage>
</organism>
<dbReference type="RefSeq" id="WP_066892289.1">
    <property type="nucleotide sequence ID" value="NZ_LZDN01000004.1"/>
</dbReference>
<dbReference type="AlphaFoldDB" id="A0A1B8PL41"/>
<dbReference type="CDD" id="cd00796">
    <property type="entry name" value="INT_Rci_Hp1_C"/>
    <property type="match status" value="1"/>
</dbReference>
<dbReference type="Proteomes" id="UP000092671">
    <property type="component" value="Unassembled WGS sequence"/>
</dbReference>
<reference evidence="4 5" key="1">
    <citation type="submission" date="2016-06" db="EMBL/GenBank/DDBJ databases">
        <title>Draft genome of Moraxella nonliquefaciens CCUG 60284.</title>
        <authorList>
            <person name="Salva-Serra F."/>
            <person name="Engstrom-Jakobsson H."/>
            <person name="Thorell K."/>
            <person name="Gonzales-Siles L."/>
            <person name="Karlsson R."/>
            <person name="Boulund F."/>
            <person name="Engstrand L."/>
            <person name="Kristiansson E."/>
            <person name="Moore E."/>
        </authorList>
    </citation>
    <scope>NUCLEOTIDE SEQUENCE [LARGE SCALE GENOMIC DNA]</scope>
    <source>
        <strain evidence="4 5">CCUG 60284</strain>
    </source>
</reference>
<dbReference type="PANTHER" id="PTHR30349">
    <property type="entry name" value="PHAGE INTEGRASE-RELATED"/>
    <property type="match status" value="1"/>
</dbReference>
<dbReference type="Pfam" id="PF00589">
    <property type="entry name" value="Phage_integrase"/>
    <property type="match status" value="1"/>
</dbReference>
<proteinExistence type="predicted"/>
<comment type="caution">
    <text evidence="4">The sequence shown here is derived from an EMBL/GenBank/DDBJ whole genome shotgun (WGS) entry which is preliminary data.</text>
</comment>
<evidence type="ECO:0000313" key="4">
    <source>
        <dbReference type="EMBL" id="OBX51692.1"/>
    </source>
</evidence>
<keyword evidence="2" id="KW-0233">DNA recombination</keyword>
<dbReference type="EMBL" id="LZDN01000004">
    <property type="protein sequence ID" value="OBX51692.1"/>
    <property type="molecule type" value="Genomic_DNA"/>
</dbReference>
<dbReference type="GO" id="GO:0006310">
    <property type="term" value="P:DNA recombination"/>
    <property type="evidence" value="ECO:0007669"/>
    <property type="project" value="UniProtKB-KW"/>
</dbReference>
<sequence length="275" mass="32124">MNLLYIIDFYVKNSLDFTGVNYDDKFCHLDFFANKPLTISTITDYCTYRTLQGVKNATINRELTIVRSAVNFHNKHHDEQIKNPLNGFKLFEQEFIPRYLTPQECTRLLSHAKGYNKNDQLYHFINLLINTGCRTGELLKLKWENVHIEQGYLTVINSLSKNRKTIHKPLNQSAIKSLEYLMNNSEWVFYNEQTHERRKTFRSGFLKAVDKSELGKLRLHDLRHTFASILVQQGTPLYYVMQLLGHSDIKTTQKYAHLASNTLQDVVKSLPNFGD</sequence>
<gene>
    <name evidence="4" type="ORF">A9Z60_06740</name>
</gene>
<dbReference type="PANTHER" id="PTHR30349:SF64">
    <property type="entry name" value="PROPHAGE INTEGRASE INTD-RELATED"/>
    <property type="match status" value="1"/>
</dbReference>
<dbReference type="InterPro" id="IPR011010">
    <property type="entry name" value="DNA_brk_join_enz"/>
</dbReference>
<accession>A0A1B8PL41</accession>
<keyword evidence="1" id="KW-0229">DNA integration</keyword>
<name>A0A1B8PL41_MORNO</name>
<dbReference type="InterPro" id="IPR002104">
    <property type="entry name" value="Integrase_catalytic"/>
</dbReference>
<feature type="domain" description="Tyr recombinase" evidence="3">
    <location>
        <begin position="95"/>
        <end position="268"/>
    </location>
</feature>
<dbReference type="InterPro" id="IPR013762">
    <property type="entry name" value="Integrase-like_cat_sf"/>
</dbReference>